<dbReference type="EMBL" id="AAOF01000004">
    <property type="protein sequence ID" value="EAR22066.1"/>
    <property type="molecule type" value="Genomic_DNA"/>
</dbReference>
<dbReference type="PANTHER" id="PTHR33986">
    <property type="entry name" value="OS02G0535700 PROTEIN"/>
    <property type="match status" value="1"/>
</dbReference>
<dbReference type="InterPro" id="IPR009367">
    <property type="entry name" value="Elm1-like"/>
</dbReference>
<feature type="region of interest" description="Disordered" evidence="1">
    <location>
        <begin position="821"/>
        <end position="851"/>
    </location>
</feature>
<gene>
    <name evidence="2" type="ORF">NB231_04135</name>
</gene>
<evidence type="ECO:0000313" key="3">
    <source>
        <dbReference type="Proteomes" id="UP000003374"/>
    </source>
</evidence>
<dbReference type="InterPro" id="IPR029044">
    <property type="entry name" value="Nucleotide-diphossugar_trans"/>
</dbReference>
<dbReference type="RefSeq" id="WP_004999995.1">
    <property type="nucleotide sequence ID" value="NZ_CH672427.1"/>
</dbReference>
<evidence type="ECO:0000256" key="1">
    <source>
        <dbReference type="SAM" id="MobiDB-lite"/>
    </source>
</evidence>
<dbReference type="Pfam" id="PF06258">
    <property type="entry name" value="Mito_fiss_Elm1"/>
    <property type="match status" value="1"/>
</dbReference>
<dbReference type="eggNOG" id="COG3660">
    <property type="taxonomic scope" value="Bacteria"/>
</dbReference>
<dbReference type="SUPFAM" id="SSF53448">
    <property type="entry name" value="Nucleotide-diphospho-sugar transferases"/>
    <property type="match status" value="1"/>
</dbReference>
<dbReference type="STRING" id="314278.NB231_04135"/>
<evidence type="ECO:0000313" key="2">
    <source>
        <dbReference type="EMBL" id="EAR22066.1"/>
    </source>
</evidence>
<dbReference type="OrthoDB" id="272235at2"/>
<name>A4BPR1_9GAMM</name>
<sequence>MAFLIKRVFAGLAQKDPARSRKRWPELECVVLPAEPGTGESHKPPVRIFLGTEGAQFRAERVFVWSIAKVRDPARRYEIYLLKDLPGFDRRWWLTGFTAYRFAIPELAGGVGRAIYNDTDQIYLADPAELFDTPMQGHGFLSIQPRDTSVMLIDCARMVRVWTLARARWRRRKQLEAKALAVSGTWGRLDGAWNARDSEYTPGRSRLVHFTTLQTQPWLPFPDDYVYWHNPVGALWSELERSADQAGYQLFDASTPSAGYRALQAHFRRLTAAVADSSSTAVDAGFSDWPAVQRLLQQSHARTILEFGFVSGCTALSDERVQRAADWVVERSEPDYPPWEKGGAAQSFDAVLCRRALEYFPDEDLPWLIEQLFALSDRLLHVEVDDAAVLKRLPDGSTLEIAPRRPARWFSCFEQASRRHPGVHYHLVLNTRDGAGRRTQATRVGGRLVGGAPRVWVLAHRKPGHTTQAVGLAEALAWPYEIKLLQTLPWALLWQWIVQRLGWPAWSPRPGRGGELRPPWPDVVIAAGWFPTRVARWLRCENPALRAVLLGRKNGPSGPSDLLIGCVHFGLPLAANRIETLLPVHPVSRERLRGALERRAERFAGLPRPRVVALVGGDSKHSILDTALAYRLGKDLQAFAQGAGGVALAVTSRRTGTRASAALKLGIGGAEYVHEWRRDEADNPYFAYLGAADVLVVTGDSESMLAEAAATDKPLYIYPIAERVRLWDRFARWVTRQAQAQPRNKRGSVRPQRGLQYLCARLIDRAWVLPARDTAALYQALLERGVAQMFGAPLELRSRVPFRESAELAARVRERLGFYDHDDASRTPEKPRPVRPADRNCAVEGRTESVS</sequence>
<proteinExistence type="predicted"/>
<dbReference type="Gene3D" id="3.90.550.10">
    <property type="entry name" value="Spore Coat Polysaccharide Biosynthesis Protein SpsA, Chain A"/>
    <property type="match status" value="1"/>
</dbReference>
<dbReference type="Proteomes" id="UP000003374">
    <property type="component" value="Unassembled WGS sequence"/>
</dbReference>
<feature type="compositionally biased region" description="Basic and acidic residues" evidence="1">
    <location>
        <begin position="821"/>
        <end position="838"/>
    </location>
</feature>
<organism evidence="2 3">
    <name type="scientific">Nitrococcus mobilis Nb-231</name>
    <dbReference type="NCBI Taxonomy" id="314278"/>
    <lineage>
        <taxon>Bacteria</taxon>
        <taxon>Pseudomonadati</taxon>
        <taxon>Pseudomonadota</taxon>
        <taxon>Gammaproteobacteria</taxon>
        <taxon>Chromatiales</taxon>
        <taxon>Ectothiorhodospiraceae</taxon>
        <taxon>Nitrococcus</taxon>
    </lineage>
</organism>
<keyword evidence="3" id="KW-1185">Reference proteome</keyword>
<reference evidence="2 3" key="1">
    <citation type="submission" date="2006-02" db="EMBL/GenBank/DDBJ databases">
        <authorList>
            <person name="Waterbury J."/>
            <person name="Ferriera S."/>
            <person name="Johnson J."/>
            <person name="Kravitz S."/>
            <person name="Halpern A."/>
            <person name="Remington K."/>
            <person name="Beeson K."/>
            <person name="Tran B."/>
            <person name="Rogers Y.-H."/>
            <person name="Friedman R."/>
            <person name="Venter J.C."/>
        </authorList>
    </citation>
    <scope>NUCLEOTIDE SEQUENCE [LARGE SCALE GENOMIC DNA]</scope>
    <source>
        <strain evidence="2 3">Nb-231</strain>
    </source>
</reference>
<comment type="caution">
    <text evidence="2">The sequence shown here is derived from an EMBL/GenBank/DDBJ whole genome shotgun (WGS) entry which is preliminary data.</text>
</comment>
<protein>
    <submittedName>
        <fullName evidence="2">Predicted nucleoside-diphosphate-sugar epimerase</fullName>
    </submittedName>
</protein>
<dbReference type="PANTHER" id="PTHR33986:SF15">
    <property type="entry name" value="MITOCHONDRIAL FISSION PROTEIN ELM1"/>
    <property type="match status" value="1"/>
</dbReference>
<dbReference type="AlphaFoldDB" id="A4BPR1"/>
<dbReference type="HOGENOM" id="CLU_359295_0_0_6"/>
<accession>A4BPR1</accession>